<proteinExistence type="predicted"/>
<name>A0ABT3GBH8_9BACT</name>
<evidence type="ECO:0000313" key="1">
    <source>
        <dbReference type="EMBL" id="MCW1920981.1"/>
    </source>
</evidence>
<accession>A0ABT3GBH8</accession>
<reference evidence="1 2" key="1">
    <citation type="submission" date="2022-10" db="EMBL/GenBank/DDBJ databases">
        <title>Luteolibacter arcticus strain CCTCC AB 2014275, whole genome shotgun sequencing project.</title>
        <authorList>
            <person name="Zhao G."/>
            <person name="Shen L."/>
        </authorList>
    </citation>
    <scope>NUCLEOTIDE SEQUENCE [LARGE SCALE GENOMIC DNA]</scope>
    <source>
        <strain evidence="1 2">CCTCC AB 2014275</strain>
    </source>
</reference>
<dbReference type="EMBL" id="JAPDDT010000001">
    <property type="protein sequence ID" value="MCW1920981.1"/>
    <property type="molecule type" value="Genomic_DNA"/>
</dbReference>
<gene>
    <name evidence="1" type="ORF">OKA05_00345</name>
</gene>
<organism evidence="1 2">
    <name type="scientific">Luteolibacter arcticus</name>
    <dbReference type="NCBI Taxonomy" id="1581411"/>
    <lineage>
        <taxon>Bacteria</taxon>
        <taxon>Pseudomonadati</taxon>
        <taxon>Verrucomicrobiota</taxon>
        <taxon>Verrucomicrobiia</taxon>
        <taxon>Verrucomicrobiales</taxon>
        <taxon>Verrucomicrobiaceae</taxon>
        <taxon>Luteolibacter</taxon>
    </lineage>
</organism>
<keyword evidence="2" id="KW-1185">Reference proteome</keyword>
<dbReference type="Proteomes" id="UP001320876">
    <property type="component" value="Unassembled WGS sequence"/>
</dbReference>
<dbReference type="RefSeq" id="WP_264485090.1">
    <property type="nucleotide sequence ID" value="NZ_JAPDDT010000001.1"/>
</dbReference>
<protein>
    <submittedName>
        <fullName evidence="1">Uncharacterized protein</fullName>
    </submittedName>
</protein>
<evidence type="ECO:0000313" key="2">
    <source>
        <dbReference type="Proteomes" id="UP001320876"/>
    </source>
</evidence>
<comment type="caution">
    <text evidence="1">The sequence shown here is derived from an EMBL/GenBank/DDBJ whole genome shotgun (WGS) entry which is preliminary data.</text>
</comment>
<sequence length="133" mass="14290">MSENHGPFHRLGEPGGPGCPVGVLPITLCDAEGKPTSGSLLDAGAEASEIELLRTIASRLGVKWGCDGIGWWAVVKAIEFPTWAVWRQDDHGNSFLVEANLTKSHAENLQAELEARGHKQTYWAADAVSTDDP</sequence>